<evidence type="ECO:0000256" key="1">
    <source>
        <dbReference type="SAM" id="MobiDB-lite"/>
    </source>
</evidence>
<proteinExistence type="predicted"/>
<reference evidence="2" key="1">
    <citation type="journal article" date="2019" name="Sci. Rep.">
        <title>Draft genome of Tanacetum cinerariifolium, the natural source of mosquito coil.</title>
        <authorList>
            <person name="Yamashiro T."/>
            <person name="Shiraishi A."/>
            <person name="Satake H."/>
            <person name="Nakayama K."/>
        </authorList>
    </citation>
    <scope>NUCLEOTIDE SEQUENCE</scope>
</reference>
<accession>A0A699J6J5</accession>
<organism evidence="2">
    <name type="scientific">Tanacetum cinerariifolium</name>
    <name type="common">Dalmatian daisy</name>
    <name type="synonym">Chrysanthemum cinerariifolium</name>
    <dbReference type="NCBI Taxonomy" id="118510"/>
    <lineage>
        <taxon>Eukaryota</taxon>
        <taxon>Viridiplantae</taxon>
        <taxon>Streptophyta</taxon>
        <taxon>Embryophyta</taxon>
        <taxon>Tracheophyta</taxon>
        <taxon>Spermatophyta</taxon>
        <taxon>Magnoliopsida</taxon>
        <taxon>eudicotyledons</taxon>
        <taxon>Gunneridae</taxon>
        <taxon>Pentapetalae</taxon>
        <taxon>asterids</taxon>
        <taxon>campanulids</taxon>
        <taxon>Asterales</taxon>
        <taxon>Asteraceae</taxon>
        <taxon>Asteroideae</taxon>
        <taxon>Anthemideae</taxon>
        <taxon>Anthemidinae</taxon>
        <taxon>Tanacetum</taxon>
    </lineage>
</organism>
<evidence type="ECO:0000313" key="2">
    <source>
        <dbReference type="EMBL" id="GFA15718.1"/>
    </source>
</evidence>
<gene>
    <name evidence="2" type="ORF">Tci_587690</name>
</gene>
<protein>
    <submittedName>
        <fullName evidence="2">Histone deacetylase complex subunit SAP30/SAP30-like protein</fullName>
    </submittedName>
</protein>
<sequence length="133" mass="14451">LKKTVKAVARFLDRVNRALGTCQKGWECFTAEDGGGKVFRDIHCRGGDGRVLEKQHGVNIMALAIQIGMALDVVGEEVVGSGGAEMVVNVLKNGIEVKLQRNALSVLEPPTGLEEDDEYEFEISDSESDVNDF</sequence>
<feature type="region of interest" description="Disordered" evidence="1">
    <location>
        <begin position="114"/>
        <end position="133"/>
    </location>
</feature>
<feature type="non-terminal residue" evidence="2">
    <location>
        <position position="1"/>
    </location>
</feature>
<name>A0A699J6J5_TANCI</name>
<dbReference type="AlphaFoldDB" id="A0A699J6J5"/>
<comment type="caution">
    <text evidence="2">The sequence shown here is derived from an EMBL/GenBank/DDBJ whole genome shotgun (WGS) entry which is preliminary data.</text>
</comment>
<feature type="non-terminal residue" evidence="2">
    <location>
        <position position="133"/>
    </location>
</feature>
<dbReference type="EMBL" id="BKCJ010377819">
    <property type="protein sequence ID" value="GFA15718.1"/>
    <property type="molecule type" value="Genomic_DNA"/>
</dbReference>